<evidence type="ECO:0000313" key="4">
    <source>
        <dbReference type="EMBL" id="SLN16069.1"/>
    </source>
</evidence>
<proteinExistence type="inferred from homology"/>
<evidence type="ECO:0000256" key="1">
    <source>
        <dbReference type="ARBA" id="ARBA00010088"/>
    </source>
</evidence>
<dbReference type="Pfam" id="PF00561">
    <property type="entry name" value="Abhydrolase_1"/>
    <property type="match status" value="1"/>
</dbReference>
<protein>
    <submittedName>
        <fullName evidence="4">2-hydroxy-6-oxo-6-phenylhexa-2,4-dienoate hydrolase</fullName>
        <ecNumber evidence="4">3.7.1.8</ecNumber>
    </submittedName>
</protein>
<dbReference type="InterPro" id="IPR000073">
    <property type="entry name" value="AB_hydrolase_1"/>
</dbReference>
<dbReference type="Proteomes" id="UP000193900">
    <property type="component" value="Unassembled WGS sequence"/>
</dbReference>
<dbReference type="InterPro" id="IPR050471">
    <property type="entry name" value="AB_hydrolase"/>
</dbReference>
<dbReference type="PANTHER" id="PTHR43433">
    <property type="entry name" value="HYDROLASE, ALPHA/BETA FOLD FAMILY PROTEIN"/>
    <property type="match status" value="1"/>
</dbReference>
<dbReference type="Gene3D" id="3.40.50.1820">
    <property type="entry name" value="alpha/beta hydrolase"/>
    <property type="match status" value="1"/>
</dbReference>
<dbReference type="InterPro" id="IPR029058">
    <property type="entry name" value="AB_hydrolase_fold"/>
</dbReference>
<evidence type="ECO:0000256" key="2">
    <source>
        <dbReference type="ARBA" id="ARBA00022801"/>
    </source>
</evidence>
<feature type="domain" description="AB hydrolase-1" evidence="3">
    <location>
        <begin position="61"/>
        <end position="160"/>
    </location>
</feature>
<dbReference type="PRINTS" id="PR00793">
    <property type="entry name" value="PROAMNOPTASE"/>
</dbReference>
<dbReference type="GO" id="GO:0006508">
    <property type="term" value="P:proteolysis"/>
    <property type="evidence" value="ECO:0007669"/>
    <property type="project" value="InterPro"/>
</dbReference>
<dbReference type="OrthoDB" id="9815441at2"/>
<accession>A0A1Y5RGZ6</accession>
<sequence length="322" mass="34248">MLLTRLLVAFVLLCLLVAVLTLYRAHQRERAAEAAFPPEGRMVEVAGLRVHAVVTGTGPDVVLIHGSSGNTRDLTFRLAGALADRYRVIVFDRPGLGYSDRLHGDDGIVAQASTLSAAAQALGAERPIVMGQSYGGAVALAWAVHFPDRLSALVPVSSPSQRWEGPLPLLYKVTSHPVGAALVVPLITAWVPDGYVRDQVESIFAPQSMPEGYAAHVGAPLTLRRVSMRANAAQRATLKDEITALRPRYGEIDVPVEIVHGTADTTVPFGIHAEPLRDQVPGARLTPLPGIGHVPQNVATEAVAAGIDRAHARVLADSDALR</sequence>
<name>A0A1Y5RGZ6_9RHOB</name>
<reference evidence="4 5" key="1">
    <citation type="submission" date="2017-03" db="EMBL/GenBank/DDBJ databases">
        <authorList>
            <person name="Afonso C.L."/>
            <person name="Miller P.J."/>
            <person name="Scott M.A."/>
            <person name="Spackman E."/>
            <person name="Goraichik I."/>
            <person name="Dimitrov K.M."/>
            <person name="Suarez D.L."/>
            <person name="Swayne D.E."/>
        </authorList>
    </citation>
    <scope>NUCLEOTIDE SEQUENCE [LARGE SCALE GENOMIC DNA]</scope>
    <source>
        <strain evidence="4 5">CECT 7023</strain>
    </source>
</reference>
<dbReference type="SUPFAM" id="SSF53474">
    <property type="entry name" value="alpha/beta-Hydrolases"/>
    <property type="match status" value="1"/>
</dbReference>
<comment type="similarity">
    <text evidence="1">Belongs to the peptidase S33 family.</text>
</comment>
<evidence type="ECO:0000313" key="5">
    <source>
        <dbReference type="Proteomes" id="UP000193900"/>
    </source>
</evidence>
<gene>
    <name evidence="4" type="primary">bphD_1</name>
    <name evidence="4" type="ORF">ROA7023_00249</name>
</gene>
<dbReference type="EMBL" id="FWFZ01000001">
    <property type="protein sequence ID" value="SLN16069.1"/>
    <property type="molecule type" value="Genomic_DNA"/>
</dbReference>
<dbReference type="EC" id="3.7.1.8" evidence="4"/>
<dbReference type="RefSeq" id="WP_085877173.1">
    <property type="nucleotide sequence ID" value="NZ_FWFZ01000001.1"/>
</dbReference>
<dbReference type="GO" id="GO:0008233">
    <property type="term" value="F:peptidase activity"/>
    <property type="evidence" value="ECO:0007669"/>
    <property type="project" value="InterPro"/>
</dbReference>
<keyword evidence="5" id="KW-1185">Reference proteome</keyword>
<dbReference type="InterPro" id="IPR002410">
    <property type="entry name" value="Peptidase_S33"/>
</dbReference>
<evidence type="ECO:0000259" key="3">
    <source>
        <dbReference type="Pfam" id="PF00561"/>
    </source>
</evidence>
<dbReference type="PRINTS" id="PR00111">
    <property type="entry name" value="ABHYDROLASE"/>
</dbReference>
<dbReference type="PANTHER" id="PTHR43433:SF5">
    <property type="entry name" value="AB HYDROLASE-1 DOMAIN-CONTAINING PROTEIN"/>
    <property type="match status" value="1"/>
</dbReference>
<organism evidence="4 5">
    <name type="scientific">Roseisalinus antarcticus</name>
    <dbReference type="NCBI Taxonomy" id="254357"/>
    <lineage>
        <taxon>Bacteria</taxon>
        <taxon>Pseudomonadati</taxon>
        <taxon>Pseudomonadota</taxon>
        <taxon>Alphaproteobacteria</taxon>
        <taxon>Rhodobacterales</taxon>
        <taxon>Roseobacteraceae</taxon>
        <taxon>Roseisalinus</taxon>
    </lineage>
</organism>
<keyword evidence="2 4" id="KW-0378">Hydrolase</keyword>
<dbReference type="AlphaFoldDB" id="A0A1Y5RGZ6"/>